<gene>
    <name evidence="2" type="ORF">G443_002522</name>
</gene>
<organism evidence="2 3">
    <name type="scientific">Actinoalloteichus caeruleus DSM 43889</name>
    <dbReference type="NCBI Taxonomy" id="1120930"/>
    <lineage>
        <taxon>Bacteria</taxon>
        <taxon>Bacillati</taxon>
        <taxon>Actinomycetota</taxon>
        <taxon>Actinomycetes</taxon>
        <taxon>Pseudonocardiales</taxon>
        <taxon>Pseudonocardiaceae</taxon>
        <taxon>Actinoalloteichus</taxon>
        <taxon>Actinoalloteichus cyanogriseus</taxon>
    </lineage>
</organism>
<evidence type="ECO:0000313" key="2">
    <source>
        <dbReference type="EMBL" id="MCP2332252.1"/>
    </source>
</evidence>
<keyword evidence="3" id="KW-1185">Reference proteome</keyword>
<dbReference type="EMBL" id="AUBJ02000001">
    <property type="protein sequence ID" value="MCP2332252.1"/>
    <property type="molecule type" value="Genomic_DNA"/>
</dbReference>
<keyword evidence="1" id="KW-0812">Transmembrane</keyword>
<accession>A0ABT1JIY1</accession>
<protein>
    <submittedName>
        <fullName evidence="2">Uncharacterized protein</fullName>
    </submittedName>
</protein>
<keyword evidence="1" id="KW-0472">Membrane</keyword>
<feature type="transmembrane region" description="Helical" evidence="1">
    <location>
        <begin position="41"/>
        <end position="61"/>
    </location>
</feature>
<dbReference type="Proteomes" id="UP000791080">
    <property type="component" value="Unassembled WGS sequence"/>
</dbReference>
<keyword evidence="1" id="KW-1133">Transmembrane helix</keyword>
<evidence type="ECO:0000313" key="3">
    <source>
        <dbReference type="Proteomes" id="UP000791080"/>
    </source>
</evidence>
<comment type="caution">
    <text evidence="2">The sequence shown here is derived from an EMBL/GenBank/DDBJ whole genome shotgun (WGS) entry which is preliminary data.</text>
</comment>
<proteinExistence type="predicted"/>
<sequence>MANRGWRGFSGAVAAGLVVLALVVLGLQVLALHRGYPGPGYGFVALHLGASVVAVGLQAYADRSARSARWWAPVLVVLVAGWLLWTGWWH</sequence>
<feature type="transmembrane region" description="Helical" evidence="1">
    <location>
        <begin position="68"/>
        <end position="88"/>
    </location>
</feature>
<reference evidence="2 3" key="1">
    <citation type="submission" date="2022-06" db="EMBL/GenBank/DDBJ databases">
        <title>Genomic Encyclopedia of Type Strains, Phase I: the one thousand microbial genomes (KMG-I) project.</title>
        <authorList>
            <person name="Kyrpides N."/>
        </authorList>
    </citation>
    <scope>NUCLEOTIDE SEQUENCE [LARGE SCALE GENOMIC DNA]</scope>
    <source>
        <strain evidence="2 3">DSM 43889</strain>
    </source>
</reference>
<evidence type="ECO:0000256" key="1">
    <source>
        <dbReference type="SAM" id="Phobius"/>
    </source>
</evidence>
<name>A0ABT1JIY1_ACTCY</name>